<dbReference type="InterPro" id="IPR008271">
    <property type="entry name" value="Ser/Thr_kinase_AS"/>
</dbReference>
<dbReference type="InterPro" id="IPR017441">
    <property type="entry name" value="Protein_kinase_ATP_BS"/>
</dbReference>
<dbReference type="InterPro" id="IPR011009">
    <property type="entry name" value="Kinase-like_dom_sf"/>
</dbReference>
<protein>
    <submittedName>
        <fullName evidence="8">Serine/threonine protein kinase</fullName>
    </submittedName>
</protein>
<evidence type="ECO:0000313" key="9">
    <source>
        <dbReference type="Proteomes" id="UP001370348"/>
    </source>
</evidence>
<evidence type="ECO:0000256" key="4">
    <source>
        <dbReference type="ARBA" id="ARBA00022840"/>
    </source>
</evidence>
<keyword evidence="1" id="KW-0808">Transferase</keyword>
<sequence length="564" mass="60539">MSAPTLRPWTSERVLARLETTVQRKYRIERLIGVGGMSAVYAATHRNGHKVAIKFLLECFAGEPEICQLFGREAYVANRIGHPGAVPILDDDVDETGCPFLIMPLLEGEPLRARWDRASGRRLPLAEVAMAVSDALDVLASAHAKGIVHRDIKPDNLFVTNTGHVRVLDFGIARSLDGDASVSTTGHMVGTPAFMPPEQVMGDRKAIGPHSDCWAVGATIFTLLSGEFVHRTDGRGALLVAAATKSARSVATVVPSLPRALVQFVDKALAFDGGDRWSSAREMRSALGPAFEDALGEPFSTIVGQVRAEITAELSPLSDDLRRQPTERPDLPEPKPQGEPDTRVDASMRGDTVSSQGRARPAHAVSVAADADAVPTMKAAGLTTSPRRRGGEPQRAIRKEPSTRAVAAEMRVFHCGDGVAVGQYGCLSFVVWREGVTRPKFEKQAAGLAEVMRGHPQGAGFLCIIEAGTKPPNESLRRASTEMLRAHGDRLKCISAVIGGDGFWGALTRSVLLGIATLFVHRTPATPFADVPSAVEWMGSHIPIDSTEKAAAFIEDVRTQLASR</sequence>
<dbReference type="EMBL" id="CP089984">
    <property type="protein sequence ID" value="WXB19651.1"/>
    <property type="molecule type" value="Genomic_DNA"/>
</dbReference>
<dbReference type="Proteomes" id="UP001370348">
    <property type="component" value="Chromosome"/>
</dbReference>
<evidence type="ECO:0000313" key="8">
    <source>
        <dbReference type="EMBL" id="WXB19651.1"/>
    </source>
</evidence>
<feature type="compositionally biased region" description="Low complexity" evidence="6">
    <location>
        <begin position="358"/>
        <end position="375"/>
    </location>
</feature>
<dbReference type="PROSITE" id="PS50011">
    <property type="entry name" value="PROTEIN_KINASE_DOM"/>
    <property type="match status" value="1"/>
</dbReference>
<feature type="compositionally biased region" description="Basic and acidic residues" evidence="6">
    <location>
        <begin position="389"/>
        <end position="402"/>
    </location>
</feature>
<evidence type="ECO:0000256" key="5">
    <source>
        <dbReference type="PROSITE-ProRule" id="PRU10141"/>
    </source>
</evidence>
<dbReference type="SMART" id="SM00220">
    <property type="entry name" value="S_TKc"/>
    <property type="match status" value="1"/>
</dbReference>
<proteinExistence type="predicted"/>
<keyword evidence="8" id="KW-0723">Serine/threonine-protein kinase</keyword>
<evidence type="ECO:0000256" key="1">
    <source>
        <dbReference type="ARBA" id="ARBA00022679"/>
    </source>
</evidence>
<dbReference type="PANTHER" id="PTHR43289:SF34">
    <property type="entry name" value="SERINE_THREONINE-PROTEIN KINASE YBDM-RELATED"/>
    <property type="match status" value="1"/>
</dbReference>
<accession>A0ABZ2MAV6</accession>
<dbReference type="PROSITE" id="PS00107">
    <property type="entry name" value="PROTEIN_KINASE_ATP"/>
    <property type="match status" value="1"/>
</dbReference>
<keyword evidence="3 8" id="KW-0418">Kinase</keyword>
<feature type="binding site" evidence="5">
    <location>
        <position position="54"/>
    </location>
    <ligand>
        <name>ATP</name>
        <dbReference type="ChEBI" id="CHEBI:30616"/>
    </ligand>
</feature>
<dbReference type="CDD" id="cd14014">
    <property type="entry name" value="STKc_PknB_like"/>
    <property type="match status" value="1"/>
</dbReference>
<dbReference type="Pfam" id="PF00069">
    <property type="entry name" value="Pkinase"/>
    <property type="match status" value="1"/>
</dbReference>
<gene>
    <name evidence="8" type="ORF">LZC94_20790</name>
</gene>
<evidence type="ECO:0000256" key="3">
    <source>
        <dbReference type="ARBA" id="ARBA00022777"/>
    </source>
</evidence>
<evidence type="ECO:0000256" key="2">
    <source>
        <dbReference type="ARBA" id="ARBA00022741"/>
    </source>
</evidence>
<feature type="domain" description="Protein kinase" evidence="7">
    <location>
        <begin position="26"/>
        <end position="291"/>
    </location>
</feature>
<keyword evidence="4 5" id="KW-0067">ATP-binding</keyword>
<dbReference type="Gene3D" id="1.10.510.10">
    <property type="entry name" value="Transferase(Phosphotransferase) domain 1"/>
    <property type="match status" value="1"/>
</dbReference>
<evidence type="ECO:0000259" key="7">
    <source>
        <dbReference type="PROSITE" id="PS50011"/>
    </source>
</evidence>
<dbReference type="SUPFAM" id="SSF56112">
    <property type="entry name" value="Protein kinase-like (PK-like)"/>
    <property type="match status" value="1"/>
</dbReference>
<dbReference type="PANTHER" id="PTHR43289">
    <property type="entry name" value="MITOGEN-ACTIVATED PROTEIN KINASE KINASE KINASE 20-RELATED"/>
    <property type="match status" value="1"/>
</dbReference>
<keyword evidence="2 5" id="KW-0547">Nucleotide-binding</keyword>
<dbReference type="InterPro" id="IPR000719">
    <property type="entry name" value="Prot_kinase_dom"/>
</dbReference>
<name>A0ABZ2MAV6_9BACT</name>
<reference evidence="8 9" key="1">
    <citation type="submission" date="2021-12" db="EMBL/GenBank/DDBJ databases">
        <title>Discovery of the Pendulisporaceae a myxobacterial family with distinct sporulation behavior and unique specialized metabolism.</title>
        <authorList>
            <person name="Garcia R."/>
            <person name="Popoff A."/>
            <person name="Bader C.D."/>
            <person name="Loehr J."/>
            <person name="Walesch S."/>
            <person name="Walt C."/>
            <person name="Boldt J."/>
            <person name="Bunk B."/>
            <person name="Haeckl F.J.F.P.J."/>
            <person name="Gunesch A.P."/>
            <person name="Birkelbach J."/>
            <person name="Nuebel U."/>
            <person name="Pietschmann T."/>
            <person name="Bach T."/>
            <person name="Mueller R."/>
        </authorList>
    </citation>
    <scope>NUCLEOTIDE SEQUENCE [LARGE SCALE GENOMIC DNA]</scope>
    <source>
        <strain evidence="8 9">MSr11954</strain>
    </source>
</reference>
<dbReference type="PROSITE" id="PS00108">
    <property type="entry name" value="PROTEIN_KINASE_ST"/>
    <property type="match status" value="1"/>
</dbReference>
<dbReference type="RefSeq" id="WP_394829256.1">
    <property type="nucleotide sequence ID" value="NZ_CP089984.1"/>
</dbReference>
<organism evidence="8 9">
    <name type="scientific">Pendulispora albinea</name>
    <dbReference type="NCBI Taxonomy" id="2741071"/>
    <lineage>
        <taxon>Bacteria</taxon>
        <taxon>Pseudomonadati</taxon>
        <taxon>Myxococcota</taxon>
        <taxon>Myxococcia</taxon>
        <taxon>Myxococcales</taxon>
        <taxon>Sorangiineae</taxon>
        <taxon>Pendulisporaceae</taxon>
        <taxon>Pendulispora</taxon>
    </lineage>
</organism>
<feature type="region of interest" description="Disordered" evidence="6">
    <location>
        <begin position="314"/>
        <end position="402"/>
    </location>
</feature>
<keyword evidence="9" id="KW-1185">Reference proteome</keyword>
<dbReference type="GO" id="GO:0004674">
    <property type="term" value="F:protein serine/threonine kinase activity"/>
    <property type="evidence" value="ECO:0007669"/>
    <property type="project" value="UniProtKB-KW"/>
</dbReference>
<evidence type="ECO:0000256" key="6">
    <source>
        <dbReference type="SAM" id="MobiDB-lite"/>
    </source>
</evidence>
<dbReference type="Gene3D" id="3.30.200.20">
    <property type="entry name" value="Phosphorylase Kinase, domain 1"/>
    <property type="match status" value="1"/>
</dbReference>
<feature type="compositionally biased region" description="Basic and acidic residues" evidence="6">
    <location>
        <begin position="319"/>
        <end position="348"/>
    </location>
</feature>